<dbReference type="SUPFAM" id="SSF53335">
    <property type="entry name" value="S-adenosyl-L-methionine-dependent methyltransferases"/>
    <property type="match status" value="1"/>
</dbReference>
<dbReference type="EMBL" id="JACIJC010000003">
    <property type="protein sequence ID" value="MBB5685843.1"/>
    <property type="molecule type" value="Genomic_DNA"/>
</dbReference>
<dbReference type="Proteomes" id="UP000549617">
    <property type="component" value="Unassembled WGS sequence"/>
</dbReference>
<dbReference type="GO" id="GO:0005737">
    <property type="term" value="C:cytoplasm"/>
    <property type="evidence" value="ECO:0007669"/>
    <property type="project" value="TreeGrafter"/>
</dbReference>
<dbReference type="PANTHER" id="PTHR11579:SF18">
    <property type="entry name" value="PROTEIN-L-ISOASPARTATE O-METHYLTRANSFERASE"/>
    <property type="match status" value="1"/>
</dbReference>
<proteinExistence type="inferred from homology"/>
<comment type="caution">
    <text evidence="4">The sequence shown here is derived from an EMBL/GenBank/DDBJ whole genome shotgun (WGS) entry which is preliminary data.</text>
</comment>
<dbReference type="Gene3D" id="3.40.50.150">
    <property type="entry name" value="Vaccinia Virus protein VP39"/>
    <property type="match status" value="1"/>
</dbReference>
<dbReference type="AlphaFoldDB" id="A0A7W9AHU3"/>
<evidence type="ECO:0000256" key="1">
    <source>
        <dbReference type="ARBA" id="ARBA00005369"/>
    </source>
</evidence>
<evidence type="ECO:0000313" key="4">
    <source>
        <dbReference type="EMBL" id="MBB5685843.1"/>
    </source>
</evidence>
<dbReference type="GO" id="GO:0032259">
    <property type="term" value="P:methylation"/>
    <property type="evidence" value="ECO:0007669"/>
    <property type="project" value="UniProtKB-KW"/>
</dbReference>
<name>A0A7W9AHU3_9SPHN</name>
<dbReference type="RefSeq" id="WP_343052944.1">
    <property type="nucleotide sequence ID" value="NZ_JACIJC010000003.1"/>
</dbReference>
<dbReference type="InterPro" id="IPR000682">
    <property type="entry name" value="PCMT"/>
</dbReference>
<evidence type="ECO:0000256" key="3">
    <source>
        <dbReference type="ARBA" id="ARBA00030757"/>
    </source>
</evidence>
<dbReference type="InterPro" id="IPR029063">
    <property type="entry name" value="SAM-dependent_MTases_sf"/>
</dbReference>
<keyword evidence="4" id="KW-0489">Methyltransferase</keyword>
<gene>
    <name evidence="4" type="ORF">FHS49_001859</name>
</gene>
<evidence type="ECO:0000313" key="5">
    <source>
        <dbReference type="Proteomes" id="UP000549617"/>
    </source>
</evidence>
<keyword evidence="5" id="KW-1185">Reference proteome</keyword>
<dbReference type="CDD" id="cd02440">
    <property type="entry name" value="AdoMet_MTases"/>
    <property type="match status" value="1"/>
</dbReference>
<dbReference type="GO" id="GO:0004719">
    <property type="term" value="F:protein-L-isoaspartate (D-aspartate) O-methyltransferase activity"/>
    <property type="evidence" value="ECO:0007669"/>
    <property type="project" value="InterPro"/>
</dbReference>
<reference evidence="4 5" key="1">
    <citation type="submission" date="2020-08" db="EMBL/GenBank/DDBJ databases">
        <title>Genomic Encyclopedia of Type Strains, Phase IV (KMG-IV): sequencing the most valuable type-strain genomes for metagenomic binning, comparative biology and taxonomic classification.</title>
        <authorList>
            <person name="Goeker M."/>
        </authorList>
    </citation>
    <scope>NUCLEOTIDE SEQUENCE [LARGE SCALE GENOMIC DNA]</scope>
    <source>
        <strain evidence="4 5">DSM 25079</strain>
    </source>
</reference>
<sequence>MMSEVNFETMRRSMVDSQLRTSGVTDPAVLAAMGAVARESFVPDDRAGMAYIDRRVPLGAGRALNPPVATALLLEALAPRSDDKILVIGAATGYAAALLGQIGAAVIALEEDKTLADFAGQALAGHAHVSVVNAPLAEGWARGGLYDAILIDGAVAHVPDAIKAQLKDGGRIAAGIIERGVTRLASGRKAGDALALTDFLDADAVVLPGFDNPSGFVF</sequence>
<accession>A0A7W9AHU3</accession>
<dbReference type="Pfam" id="PF01135">
    <property type="entry name" value="PCMT"/>
    <property type="match status" value="1"/>
</dbReference>
<evidence type="ECO:0000256" key="2">
    <source>
        <dbReference type="ARBA" id="ARBA00013346"/>
    </source>
</evidence>
<dbReference type="PANTHER" id="PTHR11579">
    <property type="entry name" value="PROTEIN-L-ISOASPARTATE O-METHYLTRANSFERASE"/>
    <property type="match status" value="1"/>
</dbReference>
<organism evidence="4 5">
    <name type="scientific">Sphingobium boeckii</name>
    <dbReference type="NCBI Taxonomy" id="1082345"/>
    <lineage>
        <taxon>Bacteria</taxon>
        <taxon>Pseudomonadati</taxon>
        <taxon>Pseudomonadota</taxon>
        <taxon>Alphaproteobacteria</taxon>
        <taxon>Sphingomonadales</taxon>
        <taxon>Sphingomonadaceae</taxon>
        <taxon>Sphingobium</taxon>
    </lineage>
</organism>
<keyword evidence="4" id="KW-0808">Transferase</keyword>
<protein>
    <recommendedName>
        <fullName evidence="2">Protein-L-isoaspartate O-methyltransferase</fullName>
    </recommendedName>
    <alternativeName>
        <fullName evidence="3">Protein L-isoaspartyl methyltransferase</fullName>
    </alternativeName>
</protein>
<comment type="similarity">
    <text evidence="1">Belongs to the methyltransferase superfamily. L-isoaspartyl/D-aspartyl protein methyltransferase family.</text>
</comment>